<keyword evidence="3" id="KW-1185">Reference proteome</keyword>
<dbReference type="Proteomes" id="UP000019754">
    <property type="component" value="Unassembled WGS sequence"/>
</dbReference>
<evidence type="ECO:0008006" key="4">
    <source>
        <dbReference type="Google" id="ProtNLM"/>
    </source>
</evidence>
<dbReference type="AlphaFoldDB" id="A0A022KY02"/>
<dbReference type="Gene3D" id="3.30.1330.30">
    <property type="match status" value="1"/>
</dbReference>
<name>A0A022KY02_9MICO</name>
<comment type="caution">
    <text evidence="2">The sequence shown here is derived from an EMBL/GenBank/DDBJ whole genome shotgun (WGS) entry which is preliminary data.</text>
</comment>
<organism evidence="2 3">
    <name type="scientific">Brachybacterium muris UCD-AY4</name>
    <dbReference type="NCBI Taxonomy" id="1249481"/>
    <lineage>
        <taxon>Bacteria</taxon>
        <taxon>Bacillati</taxon>
        <taxon>Actinomycetota</taxon>
        <taxon>Actinomycetes</taxon>
        <taxon>Micrococcales</taxon>
        <taxon>Dermabacteraceae</taxon>
        <taxon>Brachybacterium</taxon>
    </lineage>
</organism>
<dbReference type="HOGENOM" id="CLU_054531_1_0_11"/>
<feature type="compositionally biased region" description="Basic and acidic residues" evidence="1">
    <location>
        <begin position="152"/>
        <end position="162"/>
    </location>
</feature>
<dbReference type="OrthoDB" id="5179393at2"/>
<dbReference type="InterPro" id="IPR040701">
    <property type="entry name" value="Bact_RF_family2"/>
</dbReference>
<proteinExistence type="predicted"/>
<dbReference type="STRING" id="1249481.D641_0101795"/>
<sequence>MKLSWLTQAIDHDGPLTTVHLDTTRTDPQAVTELEARWQALRSQLVDDGAPEGLLADIAEAVLSPSAVGGRHGRTIIAADDEILVDRVLPVPPLEDSAQRAEQACLLPLVRLTPYAVSQLLVLVDRAGADLHLRAPQNPSITQGPNGLGKDSSVDGGHDVLHKSSLGGGSKHGWRADNYEARVEDSWERNADAVASVVDRIVRERDPDMLLVSGDVRAVGLLKDALGVEARERLQEIPGGARSVGMDSDSFREEVARATEQLIADRERQLLSWFTEHQGRDGDSVAGAAEVSQALERGQVQELILVTGREPVDVEGLILGALRTDAGVSSVSTEGADIPDGVAALLRWRDDATPSNRIGSMSGDARRERTAPVGEEEG</sequence>
<protein>
    <recommendedName>
        <fullName evidence="4">Peptide chain release factor 1</fullName>
    </recommendedName>
</protein>
<dbReference type="RefSeq" id="WP_017824657.1">
    <property type="nucleotide sequence ID" value="NZ_KB403091.1"/>
</dbReference>
<accession>A0A022KY02</accession>
<dbReference type="Pfam" id="PF18844">
    <property type="entry name" value="baeRF_family2"/>
    <property type="match status" value="1"/>
</dbReference>
<evidence type="ECO:0000313" key="2">
    <source>
        <dbReference type="EMBL" id="EYT51210.1"/>
    </source>
</evidence>
<dbReference type="EMBL" id="AORC01000002">
    <property type="protein sequence ID" value="EYT51210.1"/>
    <property type="molecule type" value="Genomic_DNA"/>
</dbReference>
<reference evidence="2 3" key="1">
    <citation type="journal article" date="2013" name="Genome Announc.">
        <title>Draft genome sequence of an Actinobacterium, Brachybacterium muris strain UCD-AY4.</title>
        <authorList>
            <person name="Lo J.R."/>
            <person name="Lang J.M."/>
            <person name="Darling A.E."/>
            <person name="Eisen J.A."/>
            <person name="Coil D.A."/>
        </authorList>
    </citation>
    <scope>NUCLEOTIDE SEQUENCE [LARGE SCALE GENOMIC DNA]</scope>
    <source>
        <strain evidence="2 3">UCD-AY4</strain>
    </source>
</reference>
<dbReference type="InterPro" id="IPR029064">
    <property type="entry name" value="Ribosomal_eL30-like_sf"/>
</dbReference>
<feature type="region of interest" description="Disordered" evidence="1">
    <location>
        <begin position="353"/>
        <end position="378"/>
    </location>
</feature>
<gene>
    <name evidence="2" type="ORF">D641_0101795</name>
</gene>
<feature type="region of interest" description="Disordered" evidence="1">
    <location>
        <begin position="135"/>
        <end position="174"/>
    </location>
</feature>
<evidence type="ECO:0000313" key="3">
    <source>
        <dbReference type="Proteomes" id="UP000019754"/>
    </source>
</evidence>
<evidence type="ECO:0000256" key="1">
    <source>
        <dbReference type="SAM" id="MobiDB-lite"/>
    </source>
</evidence>